<dbReference type="SUPFAM" id="SSF56281">
    <property type="entry name" value="Metallo-hydrolase/oxidoreductase"/>
    <property type="match status" value="1"/>
</dbReference>
<evidence type="ECO:0000313" key="2">
    <source>
        <dbReference type="EMBL" id="HJC11403.1"/>
    </source>
</evidence>
<dbReference type="Gene3D" id="3.60.15.10">
    <property type="entry name" value="Ribonuclease Z/Hydroxyacylglutathione hydrolase-like"/>
    <property type="match status" value="1"/>
</dbReference>
<feature type="non-terminal residue" evidence="2">
    <location>
        <position position="1"/>
    </location>
</feature>
<evidence type="ECO:0000259" key="1">
    <source>
        <dbReference type="Pfam" id="PF07521"/>
    </source>
</evidence>
<evidence type="ECO:0000313" key="3">
    <source>
        <dbReference type="Proteomes" id="UP000823893"/>
    </source>
</evidence>
<dbReference type="Gene3D" id="3.40.50.10710">
    <property type="entry name" value="Metallo-hydrolase/oxidoreductase"/>
    <property type="match status" value="1"/>
</dbReference>
<protein>
    <recommendedName>
        <fullName evidence="1">Zn-dependent metallo-hydrolase RNA specificity domain-containing protein</fullName>
    </recommendedName>
</protein>
<organism evidence="2 3">
    <name type="scientific">Candidatus Blautia merdigallinarum</name>
    <dbReference type="NCBI Taxonomy" id="2838495"/>
    <lineage>
        <taxon>Bacteria</taxon>
        <taxon>Bacillati</taxon>
        <taxon>Bacillota</taxon>
        <taxon>Clostridia</taxon>
        <taxon>Lachnospirales</taxon>
        <taxon>Lachnospiraceae</taxon>
        <taxon>Blautia</taxon>
    </lineage>
</organism>
<dbReference type="AlphaFoldDB" id="A0A9D2N8J1"/>
<dbReference type="Pfam" id="PF07521">
    <property type="entry name" value="RMMBL"/>
    <property type="match status" value="1"/>
</dbReference>
<proteinExistence type="predicted"/>
<gene>
    <name evidence="2" type="ORF">H9935_11465</name>
</gene>
<reference evidence="2" key="2">
    <citation type="submission" date="2021-04" db="EMBL/GenBank/DDBJ databases">
        <authorList>
            <person name="Gilroy R."/>
        </authorList>
    </citation>
    <scope>NUCLEOTIDE SEQUENCE</scope>
    <source>
        <strain evidence="2">ChiSxjej6B18-287</strain>
    </source>
</reference>
<dbReference type="InterPro" id="IPR042173">
    <property type="entry name" value="RNase_J_2"/>
</dbReference>
<dbReference type="EMBL" id="DWWV01000151">
    <property type="protein sequence ID" value="HJC11403.1"/>
    <property type="molecule type" value="Genomic_DNA"/>
</dbReference>
<name>A0A9D2N8J1_9FIRM</name>
<dbReference type="InterPro" id="IPR036866">
    <property type="entry name" value="RibonucZ/Hydroxyglut_hydro"/>
</dbReference>
<dbReference type="InterPro" id="IPR011108">
    <property type="entry name" value="RMMBL"/>
</dbReference>
<sequence length="133" mass="15208">GSGEEEHRRLMEYKKNCISRAALIQKKFAMCIRSSRLMKNYLRKLAGLMDLNGSTLIYSLWKGYQSQPVMKEFLEFCESLGIQIRTIHTSGHADRSALKAIIAHVQPDEIIPVHTLDPKSLKNMKSFPKESID</sequence>
<dbReference type="Proteomes" id="UP000823893">
    <property type="component" value="Unassembled WGS sequence"/>
</dbReference>
<feature type="domain" description="Zn-dependent metallo-hydrolase RNA specificity" evidence="1">
    <location>
        <begin position="83"/>
        <end position="117"/>
    </location>
</feature>
<accession>A0A9D2N8J1</accession>
<reference evidence="2" key="1">
    <citation type="journal article" date="2021" name="PeerJ">
        <title>Extensive microbial diversity within the chicken gut microbiome revealed by metagenomics and culture.</title>
        <authorList>
            <person name="Gilroy R."/>
            <person name="Ravi A."/>
            <person name="Getino M."/>
            <person name="Pursley I."/>
            <person name="Horton D.L."/>
            <person name="Alikhan N.F."/>
            <person name="Baker D."/>
            <person name="Gharbi K."/>
            <person name="Hall N."/>
            <person name="Watson M."/>
            <person name="Adriaenssens E.M."/>
            <person name="Foster-Nyarko E."/>
            <person name="Jarju S."/>
            <person name="Secka A."/>
            <person name="Antonio M."/>
            <person name="Oren A."/>
            <person name="Chaudhuri R.R."/>
            <person name="La Ragione R."/>
            <person name="Hildebrand F."/>
            <person name="Pallen M.J."/>
        </authorList>
    </citation>
    <scope>NUCLEOTIDE SEQUENCE</scope>
    <source>
        <strain evidence="2">ChiSxjej6B18-287</strain>
    </source>
</reference>
<comment type="caution">
    <text evidence="2">The sequence shown here is derived from an EMBL/GenBank/DDBJ whole genome shotgun (WGS) entry which is preliminary data.</text>
</comment>